<gene>
    <name evidence="4" type="ORF">D3876_07540</name>
</gene>
<dbReference type="OrthoDB" id="953853at2"/>
<dbReference type="Proteomes" id="UP000286100">
    <property type="component" value="Unassembled WGS sequence"/>
</dbReference>
<dbReference type="EMBL" id="QYUM01000002">
    <property type="protein sequence ID" value="RJF94099.1"/>
    <property type="molecule type" value="Genomic_DNA"/>
</dbReference>
<evidence type="ECO:0000313" key="5">
    <source>
        <dbReference type="Proteomes" id="UP000286100"/>
    </source>
</evidence>
<keyword evidence="2" id="KW-0732">Signal</keyword>
<dbReference type="RefSeq" id="WP_119760786.1">
    <property type="nucleotide sequence ID" value="NZ_QYUM01000002.1"/>
</dbReference>
<evidence type="ECO:0000256" key="1">
    <source>
        <dbReference type="SAM" id="MobiDB-lite"/>
    </source>
</evidence>
<dbReference type="InterPro" id="IPR032710">
    <property type="entry name" value="NTF2-like_dom_sf"/>
</dbReference>
<sequence length="198" mass="20119">MNPIIALNRGSLAGIMLLAAACSPSAEDHAANNAAGAAPPTEAEAAAAIDKVESTFTSGNAQTIMANYAPGAVFFDAMVAEPTDDRATATKWTEGFVAMKPSAFSPGARRIQVLDADTFISSGVGTIDATVENRPAKLQMRYTDVYQKQADGTWQVVHEHLSVPPKGEAATAPAATSAAPAGNAANAANASTGNTAGE</sequence>
<proteinExistence type="predicted"/>
<name>A0A418WSG0_9SPHN</name>
<accession>A0A418WSG0</accession>
<organism evidence="4 5">
    <name type="scientific">Sphingomonas cavernae</name>
    <dbReference type="NCBI Taxonomy" id="2320861"/>
    <lineage>
        <taxon>Bacteria</taxon>
        <taxon>Pseudomonadati</taxon>
        <taxon>Pseudomonadota</taxon>
        <taxon>Alphaproteobacteria</taxon>
        <taxon>Sphingomonadales</taxon>
        <taxon>Sphingomonadaceae</taxon>
        <taxon>Sphingomonas</taxon>
    </lineage>
</organism>
<dbReference type="AlphaFoldDB" id="A0A418WSG0"/>
<dbReference type="InterPro" id="IPR027843">
    <property type="entry name" value="DUF4440"/>
</dbReference>
<protein>
    <submittedName>
        <fullName evidence="4">DUF4440 domain-containing protein</fullName>
    </submittedName>
</protein>
<feature type="domain" description="DUF4440" evidence="3">
    <location>
        <begin position="47"/>
        <end position="156"/>
    </location>
</feature>
<comment type="caution">
    <text evidence="4">The sequence shown here is derived from an EMBL/GenBank/DDBJ whole genome shotgun (WGS) entry which is preliminary data.</text>
</comment>
<reference evidence="4 5" key="1">
    <citation type="submission" date="2018-09" db="EMBL/GenBank/DDBJ databases">
        <authorList>
            <person name="Zhu H."/>
        </authorList>
    </citation>
    <scope>NUCLEOTIDE SEQUENCE [LARGE SCALE GENOMIC DNA]</scope>
    <source>
        <strain evidence="4 5">K2R01-6</strain>
    </source>
</reference>
<keyword evidence="5" id="KW-1185">Reference proteome</keyword>
<feature type="region of interest" description="Disordered" evidence="1">
    <location>
        <begin position="165"/>
        <end position="198"/>
    </location>
</feature>
<evidence type="ECO:0000259" key="3">
    <source>
        <dbReference type="Pfam" id="PF14534"/>
    </source>
</evidence>
<dbReference type="Pfam" id="PF14534">
    <property type="entry name" value="DUF4440"/>
    <property type="match status" value="1"/>
</dbReference>
<feature type="chain" id="PRO_5019418381" evidence="2">
    <location>
        <begin position="27"/>
        <end position="198"/>
    </location>
</feature>
<feature type="compositionally biased region" description="Low complexity" evidence="1">
    <location>
        <begin position="169"/>
        <end position="198"/>
    </location>
</feature>
<dbReference type="Gene3D" id="3.10.450.50">
    <property type="match status" value="1"/>
</dbReference>
<evidence type="ECO:0000313" key="4">
    <source>
        <dbReference type="EMBL" id="RJF94099.1"/>
    </source>
</evidence>
<feature type="signal peptide" evidence="2">
    <location>
        <begin position="1"/>
        <end position="26"/>
    </location>
</feature>
<dbReference type="SUPFAM" id="SSF54427">
    <property type="entry name" value="NTF2-like"/>
    <property type="match status" value="1"/>
</dbReference>
<evidence type="ECO:0000256" key="2">
    <source>
        <dbReference type="SAM" id="SignalP"/>
    </source>
</evidence>